<feature type="domain" description="HTH dtxR-type" evidence="12">
    <location>
        <begin position="19"/>
        <end position="83"/>
    </location>
</feature>
<reference evidence="14" key="1">
    <citation type="submission" date="2016-10" db="EMBL/GenBank/DDBJ databases">
        <authorList>
            <person name="de Groot N.N."/>
        </authorList>
    </citation>
    <scope>NUCLEOTIDE SEQUENCE [LARGE SCALE GENOMIC DNA]</scope>
    <source>
        <strain evidence="14">KHGC19</strain>
    </source>
</reference>
<dbReference type="PROSITE" id="PS50944">
    <property type="entry name" value="HTH_DTXR"/>
    <property type="match status" value="1"/>
</dbReference>
<keyword evidence="6" id="KW-0805">Transcription regulation</keyword>
<keyword evidence="4" id="KW-0963">Cytoplasm</keyword>
<comment type="subunit">
    <text evidence="3">Homodimer.</text>
</comment>
<sequence>MPRSSKSALTQVDGEPRRLTMANEDYLESIYRIAVESGSSDGIRSVDVAEQLNVSKASVNKALSTLKDAGLVEQNYYGRVQLTAEGREYARHVWRCHRMLRLFLERDLGVDPKTADEEACLMEHALSRDTQDRWIAYLEGQGIVVD</sequence>
<evidence type="ECO:0000313" key="15">
    <source>
        <dbReference type="Proteomes" id="UP000199128"/>
    </source>
</evidence>
<comment type="subcellular location">
    <subcellularLocation>
        <location evidence="1">Cytoplasm</location>
    </subcellularLocation>
</comment>
<evidence type="ECO:0000313" key="13">
    <source>
        <dbReference type="EMBL" id="SEH65897.1"/>
    </source>
</evidence>
<dbReference type="PANTHER" id="PTHR33238">
    <property type="entry name" value="IRON (METAL) DEPENDENT REPRESSOR, DTXR FAMILY"/>
    <property type="match status" value="1"/>
</dbReference>
<dbReference type="SUPFAM" id="SSF47979">
    <property type="entry name" value="Iron-dependent repressor protein, dimerization domain"/>
    <property type="match status" value="1"/>
</dbReference>
<evidence type="ECO:0000256" key="1">
    <source>
        <dbReference type="ARBA" id="ARBA00004496"/>
    </source>
</evidence>
<evidence type="ECO:0000256" key="11">
    <source>
        <dbReference type="ARBA" id="ARBA00032593"/>
    </source>
</evidence>
<keyword evidence="9" id="KW-0804">Transcription</keyword>
<dbReference type="SMART" id="SM00529">
    <property type="entry name" value="HTH_DTXR"/>
    <property type="match status" value="1"/>
</dbReference>
<keyword evidence="16" id="KW-1185">Reference proteome</keyword>
<dbReference type="Pfam" id="PF01325">
    <property type="entry name" value="Fe_dep_repress"/>
    <property type="match status" value="1"/>
</dbReference>
<keyword evidence="8" id="KW-0010">Activator</keyword>
<dbReference type="AlphaFoldDB" id="A0A1H9Q8N6"/>
<evidence type="ECO:0000259" key="12">
    <source>
        <dbReference type="PROSITE" id="PS50944"/>
    </source>
</evidence>
<evidence type="ECO:0000256" key="10">
    <source>
        <dbReference type="ARBA" id="ARBA00023211"/>
    </source>
</evidence>
<dbReference type="InterPro" id="IPR036388">
    <property type="entry name" value="WH-like_DNA-bd_sf"/>
</dbReference>
<dbReference type="InterPro" id="IPR001367">
    <property type="entry name" value="Fe_dep_repressor"/>
</dbReference>
<evidence type="ECO:0000256" key="8">
    <source>
        <dbReference type="ARBA" id="ARBA00023159"/>
    </source>
</evidence>
<protein>
    <recommendedName>
        <fullName evidence="11">Manganese transport regulator</fullName>
    </recommendedName>
</protein>
<proteinExistence type="inferred from homology"/>
<dbReference type="EMBL" id="FOGP01000004">
    <property type="protein sequence ID" value="SER56762.1"/>
    <property type="molecule type" value="Genomic_DNA"/>
</dbReference>
<dbReference type="InterPro" id="IPR022687">
    <property type="entry name" value="HTH_DTXR"/>
</dbReference>
<dbReference type="InterPro" id="IPR050536">
    <property type="entry name" value="DtxR_MntR_Metal-Reg"/>
</dbReference>
<reference evidence="15 16" key="2">
    <citation type="submission" date="2016-10" db="EMBL/GenBank/DDBJ databases">
        <authorList>
            <person name="Varghese N."/>
            <person name="Submissions S."/>
        </authorList>
    </citation>
    <scope>NUCLEOTIDE SEQUENCE [LARGE SCALE GENOMIC DNA]</scope>
    <source>
        <strain evidence="15">KHGC19</strain>
        <strain evidence="13 16">WCP15</strain>
    </source>
</reference>
<dbReference type="InterPro" id="IPR022689">
    <property type="entry name" value="Iron_dep_repressor"/>
</dbReference>
<keyword evidence="7" id="KW-0238">DNA-binding</keyword>
<evidence type="ECO:0000256" key="5">
    <source>
        <dbReference type="ARBA" id="ARBA00022491"/>
    </source>
</evidence>
<evidence type="ECO:0000256" key="7">
    <source>
        <dbReference type="ARBA" id="ARBA00023125"/>
    </source>
</evidence>
<dbReference type="InterPro" id="IPR036390">
    <property type="entry name" value="WH_DNA-bd_sf"/>
</dbReference>
<evidence type="ECO:0000256" key="9">
    <source>
        <dbReference type="ARBA" id="ARBA00023163"/>
    </source>
</evidence>
<gene>
    <name evidence="14" type="ORF">SAMN05216446_1373</name>
    <name evidence="13" type="ORF">SAMN05216447_11055</name>
</gene>
<dbReference type="EMBL" id="FNWT01000010">
    <property type="protein sequence ID" value="SEH65897.1"/>
    <property type="molecule type" value="Genomic_DNA"/>
</dbReference>
<accession>A0A1H9Q8N6</accession>
<evidence type="ECO:0000313" key="16">
    <source>
        <dbReference type="Proteomes" id="UP000199135"/>
    </source>
</evidence>
<dbReference type="GO" id="GO:0005737">
    <property type="term" value="C:cytoplasm"/>
    <property type="evidence" value="ECO:0007669"/>
    <property type="project" value="UniProtKB-SubCell"/>
</dbReference>
<keyword evidence="5" id="KW-0678">Repressor</keyword>
<dbReference type="GO" id="GO:0046914">
    <property type="term" value="F:transition metal ion binding"/>
    <property type="evidence" value="ECO:0007669"/>
    <property type="project" value="InterPro"/>
</dbReference>
<name>A0A1H9Q8N6_9ACTN</name>
<dbReference type="Pfam" id="PF02742">
    <property type="entry name" value="Fe_dep_repr_C"/>
    <property type="match status" value="1"/>
</dbReference>
<dbReference type="GO" id="GO:0003700">
    <property type="term" value="F:DNA-binding transcription factor activity"/>
    <property type="evidence" value="ECO:0007669"/>
    <property type="project" value="InterPro"/>
</dbReference>
<evidence type="ECO:0000256" key="3">
    <source>
        <dbReference type="ARBA" id="ARBA00011738"/>
    </source>
</evidence>
<dbReference type="GO" id="GO:0046983">
    <property type="term" value="F:protein dimerization activity"/>
    <property type="evidence" value="ECO:0007669"/>
    <property type="project" value="InterPro"/>
</dbReference>
<dbReference type="GO" id="GO:0003677">
    <property type="term" value="F:DNA binding"/>
    <property type="evidence" value="ECO:0007669"/>
    <property type="project" value="UniProtKB-KW"/>
</dbReference>
<dbReference type="PANTHER" id="PTHR33238:SF11">
    <property type="entry name" value="TRANSCRIPTIONAL REGULATOR MNTR"/>
    <property type="match status" value="1"/>
</dbReference>
<evidence type="ECO:0000256" key="6">
    <source>
        <dbReference type="ARBA" id="ARBA00023015"/>
    </source>
</evidence>
<evidence type="ECO:0000313" key="14">
    <source>
        <dbReference type="EMBL" id="SER56762.1"/>
    </source>
</evidence>
<dbReference type="Proteomes" id="UP000199128">
    <property type="component" value="Unassembled WGS sequence"/>
</dbReference>
<dbReference type="InterPro" id="IPR036421">
    <property type="entry name" value="Fe_dep_repressor_sf"/>
</dbReference>
<evidence type="ECO:0000256" key="2">
    <source>
        <dbReference type="ARBA" id="ARBA00007871"/>
    </source>
</evidence>
<dbReference type="RefSeq" id="WP_078687184.1">
    <property type="nucleotide sequence ID" value="NZ_FNWT01000010.1"/>
</dbReference>
<dbReference type="Gene3D" id="1.10.60.10">
    <property type="entry name" value="Iron dependent repressor, metal binding and dimerisation domain"/>
    <property type="match status" value="1"/>
</dbReference>
<organism evidence="14 15">
    <name type="scientific">Parafannyhessea umbonata</name>
    <dbReference type="NCBI Taxonomy" id="604330"/>
    <lineage>
        <taxon>Bacteria</taxon>
        <taxon>Bacillati</taxon>
        <taxon>Actinomycetota</taxon>
        <taxon>Coriobacteriia</taxon>
        <taxon>Coriobacteriales</taxon>
        <taxon>Atopobiaceae</taxon>
        <taxon>Parafannyhessea</taxon>
    </lineage>
</organism>
<dbReference type="Gene3D" id="1.10.10.10">
    <property type="entry name" value="Winged helix-like DNA-binding domain superfamily/Winged helix DNA-binding domain"/>
    <property type="match status" value="1"/>
</dbReference>
<comment type="similarity">
    <text evidence="2">Belongs to the DtxR/MntR family.</text>
</comment>
<keyword evidence="10" id="KW-0464">Manganese</keyword>
<evidence type="ECO:0000256" key="4">
    <source>
        <dbReference type="ARBA" id="ARBA00022490"/>
    </source>
</evidence>
<dbReference type="Proteomes" id="UP000199135">
    <property type="component" value="Unassembled WGS sequence"/>
</dbReference>
<dbReference type="SUPFAM" id="SSF46785">
    <property type="entry name" value="Winged helix' DNA-binding domain"/>
    <property type="match status" value="1"/>
</dbReference>